<dbReference type="Gene3D" id="3.50.50.60">
    <property type="entry name" value="FAD/NAD(P)-binding domain"/>
    <property type="match status" value="3"/>
</dbReference>
<evidence type="ECO:0000256" key="1">
    <source>
        <dbReference type="ARBA" id="ARBA00009333"/>
    </source>
</evidence>
<evidence type="ECO:0000256" key="2">
    <source>
        <dbReference type="ARBA" id="ARBA00022630"/>
    </source>
</evidence>
<dbReference type="GO" id="GO:0016491">
    <property type="term" value="F:oxidoreductase activity"/>
    <property type="evidence" value="ECO:0007669"/>
    <property type="project" value="UniProtKB-KW"/>
</dbReference>
<evidence type="ECO:0000259" key="4">
    <source>
        <dbReference type="Pfam" id="PF07992"/>
    </source>
</evidence>
<dbReference type="InterPro" id="IPR036188">
    <property type="entry name" value="FAD/NAD-bd_sf"/>
</dbReference>
<evidence type="ECO:0000313" key="6">
    <source>
        <dbReference type="Proteomes" id="UP000284375"/>
    </source>
</evidence>
<dbReference type="STRING" id="252740.A0A423VSG0"/>
<feature type="domain" description="FAD/NAD(P)-binding" evidence="4">
    <location>
        <begin position="8"/>
        <end position="129"/>
    </location>
</feature>
<dbReference type="PRINTS" id="PR00469">
    <property type="entry name" value="PNDRDTASEII"/>
</dbReference>
<dbReference type="Pfam" id="PF07992">
    <property type="entry name" value="Pyr_redox_2"/>
    <property type="match status" value="2"/>
</dbReference>
<sequence>MFPNKVVDVLIIGGGPAGLAVASTIVRQLHTAIVFDSGVYRNGRIEHMHGVPGFDHVEPEVFRTKAKGDLLRRYDTVEFKKAYIEEVKKLDNGNFQVTDGWLKVYEGRKVVLTSGVRDILPQIEGYDYCWGRGIFHCPFLHGYEERGGESAGLFAFETIANAGNISQAGNMVLQLSKNLRIYTNGNEDVATEVQANEWRSDFRTRVTIEKRVIRSLRMVSYEASEVLVTLEDGTQIKESFIVSFPLNRLAAFVDGVLLTGLLHETHEPIIEINGPFVEQLGLETGPEGEIKVNPRSNETSVHGVFAAGDAASQMRVVPNAIYGGSLAGSGLIAQLQAEEPILKYQSSLDAPFGTGSTPAILLYSALISSSSAYFREIVALHGSPTNAPATVLRQDVEGGDGEDRLVIRVGELQVRRVCLAVERDVPDA</sequence>
<dbReference type="GO" id="GO:0097237">
    <property type="term" value="P:cellular response to toxic substance"/>
    <property type="evidence" value="ECO:0007669"/>
    <property type="project" value="UniProtKB-ARBA"/>
</dbReference>
<dbReference type="EMBL" id="LJZO01000030">
    <property type="protein sequence ID" value="ROV93909.1"/>
    <property type="molecule type" value="Genomic_DNA"/>
</dbReference>
<reference evidence="5 6" key="1">
    <citation type="submission" date="2015-09" db="EMBL/GenBank/DDBJ databases">
        <title>Host preference determinants of Valsa canker pathogens revealed by comparative genomics.</title>
        <authorList>
            <person name="Yin Z."/>
            <person name="Huang L."/>
        </authorList>
    </citation>
    <scope>NUCLEOTIDE SEQUENCE [LARGE SCALE GENOMIC DNA]</scope>
    <source>
        <strain evidence="5 6">YSFL</strain>
    </source>
</reference>
<dbReference type="InterPro" id="IPR023753">
    <property type="entry name" value="FAD/NAD-binding_dom"/>
</dbReference>
<keyword evidence="3" id="KW-0560">Oxidoreductase</keyword>
<keyword evidence="2" id="KW-0285">Flavoprotein</keyword>
<evidence type="ECO:0000256" key="3">
    <source>
        <dbReference type="ARBA" id="ARBA00023002"/>
    </source>
</evidence>
<dbReference type="OrthoDB" id="10260355at2759"/>
<keyword evidence="6" id="KW-1185">Reference proteome</keyword>
<dbReference type="SUPFAM" id="SSF51905">
    <property type="entry name" value="FAD/NAD(P)-binding domain"/>
    <property type="match status" value="1"/>
</dbReference>
<dbReference type="PRINTS" id="PR00368">
    <property type="entry name" value="FADPNR"/>
</dbReference>
<dbReference type="AlphaFoldDB" id="A0A423VSG0"/>
<feature type="domain" description="FAD/NAD(P)-binding" evidence="4">
    <location>
        <begin position="276"/>
        <end position="323"/>
    </location>
</feature>
<name>A0A423VSG0_CYTCH</name>
<dbReference type="Proteomes" id="UP000284375">
    <property type="component" value="Unassembled WGS sequence"/>
</dbReference>
<comment type="similarity">
    <text evidence="1">Belongs to the class-II pyridine nucleotide-disulfide oxidoreductase family.</text>
</comment>
<proteinExistence type="inferred from homology"/>
<dbReference type="PANTHER" id="PTHR48105">
    <property type="entry name" value="THIOREDOXIN REDUCTASE 1-RELATED-RELATED"/>
    <property type="match status" value="1"/>
</dbReference>
<comment type="caution">
    <text evidence="5">The sequence shown here is derived from an EMBL/GenBank/DDBJ whole genome shotgun (WGS) entry which is preliminary data.</text>
</comment>
<accession>A0A423VSG0</accession>
<dbReference type="InterPro" id="IPR050097">
    <property type="entry name" value="Ferredoxin-NADP_redctase_2"/>
</dbReference>
<protein>
    <recommendedName>
        <fullName evidence="4">FAD/NAD(P)-binding domain-containing protein</fullName>
    </recommendedName>
</protein>
<evidence type="ECO:0000313" key="5">
    <source>
        <dbReference type="EMBL" id="ROV93909.1"/>
    </source>
</evidence>
<gene>
    <name evidence="5" type="ORF">VSDG_06289</name>
</gene>
<organism evidence="5 6">
    <name type="scientific">Cytospora chrysosperma</name>
    <name type="common">Cytospora canker fungus</name>
    <name type="synonym">Sphaeria chrysosperma</name>
    <dbReference type="NCBI Taxonomy" id="252740"/>
    <lineage>
        <taxon>Eukaryota</taxon>
        <taxon>Fungi</taxon>
        <taxon>Dikarya</taxon>
        <taxon>Ascomycota</taxon>
        <taxon>Pezizomycotina</taxon>
        <taxon>Sordariomycetes</taxon>
        <taxon>Sordariomycetidae</taxon>
        <taxon>Diaporthales</taxon>
        <taxon>Cytosporaceae</taxon>
        <taxon>Cytospora</taxon>
    </lineage>
</organism>